<dbReference type="SUPFAM" id="SSF48371">
    <property type="entry name" value="ARM repeat"/>
    <property type="match status" value="1"/>
</dbReference>
<accession>A0A443SE70</accession>
<dbReference type="Proteomes" id="UP000288716">
    <property type="component" value="Unassembled WGS sequence"/>
</dbReference>
<dbReference type="SMART" id="SM01139">
    <property type="entry name" value="Drf_FH3"/>
    <property type="match status" value="1"/>
</dbReference>
<dbReference type="GO" id="GO:0016477">
    <property type="term" value="P:cell migration"/>
    <property type="evidence" value="ECO:0007669"/>
    <property type="project" value="TreeGrafter"/>
</dbReference>
<feature type="domain" description="Formin FH3" evidence="3">
    <location>
        <begin position="153"/>
        <end position="342"/>
    </location>
</feature>
<dbReference type="InterPro" id="IPR043592">
    <property type="entry name" value="FMNL_animal"/>
</dbReference>
<name>A0A443SE70_9ACAR</name>
<feature type="coiled-coil region" evidence="1">
    <location>
        <begin position="259"/>
        <end position="314"/>
    </location>
</feature>
<reference evidence="4 5" key="1">
    <citation type="journal article" date="2018" name="Gigascience">
        <title>Genomes of trombidid mites reveal novel predicted allergens and laterally-transferred genes associated with secondary metabolism.</title>
        <authorList>
            <person name="Dong X."/>
            <person name="Chaisiri K."/>
            <person name="Xia D."/>
            <person name="Armstrong S.D."/>
            <person name="Fang Y."/>
            <person name="Donnelly M.J."/>
            <person name="Kadowaki T."/>
            <person name="McGarry J.W."/>
            <person name="Darby A.C."/>
            <person name="Makepeace B.L."/>
        </authorList>
    </citation>
    <scope>NUCLEOTIDE SEQUENCE [LARGE SCALE GENOMIC DNA]</scope>
    <source>
        <strain evidence="4">UoL-UT</strain>
    </source>
</reference>
<dbReference type="AlphaFoldDB" id="A0A443SE70"/>
<evidence type="ECO:0000259" key="3">
    <source>
        <dbReference type="SMART" id="SM01139"/>
    </source>
</evidence>
<feature type="region of interest" description="Disordered" evidence="2">
    <location>
        <begin position="498"/>
        <end position="518"/>
    </location>
</feature>
<dbReference type="PANTHER" id="PTHR45857:SF9">
    <property type="entry name" value="MULTIPLE WING HAIRS, ISOFORM C"/>
    <property type="match status" value="1"/>
</dbReference>
<dbReference type="STRING" id="299467.A0A443SE70"/>
<feature type="compositionally biased region" description="Polar residues" evidence="2">
    <location>
        <begin position="341"/>
        <end position="351"/>
    </location>
</feature>
<proteinExistence type="predicted"/>
<sequence length="680" mass="77030">MSPRPAFLSASDYVFYLRKQVEKEKEEIYYECKENAYPASSVSVESPKLSELLRKLDEDLRIAGGSFVDDFAEEPNNGVCWLLDLLRISLNRQQTPGTAISNKEESNNKLIRNRDRQHQFKRAMNDEYDCLVCLKHASSRSQLLTSICRLENEGVKKVLEAMSAMRVIFGESVRFKLLVAILNSGNNSPNGVECSALTFLNTLLSKCSNVAERVRLQCELDEAGLNVTLLEKKMKEKNMPPDDNIWTEVQQYKSSFIDVSELVREKRCLVRDHAKLKEELDLLRRAVTKLEEDKINLMQIERELKEKCEDLQQEITTFRSGASSAQLQSSKKSRYLVRPGSDNSDPMSVTGDSGRWSDSDGCDANAAPPVTTNCSTATKTSNDSYTVDQNVRNEDIFIYIPSIRPPAGFQYEEQQIPKLAEPKCIKNQSANRKPQTNYESRWKLRQRSSLDLDSKPTIVDVYPKKSKSELNTEVSSSSSILGKDRDENEFTLDWNLPKKASDRKSKNGSASSSLLNNHKKLSNSMNHLTELQNENNYNTESKSSEIGSEFFLKRKNNSATSLSNVFSGINHTKQLQKTTGNLNSKSKNFASSLQSYFFSGSIHKSKSRSSSTSNANKSCEKFDLSPKFPLPNACKKNFIHKGHGNCDLYSGFKFRRNEMTNDQLVHQEITMATKDLGNWF</sequence>
<evidence type="ECO:0000256" key="1">
    <source>
        <dbReference type="SAM" id="Coils"/>
    </source>
</evidence>
<dbReference type="GO" id="GO:0008360">
    <property type="term" value="P:regulation of cell shape"/>
    <property type="evidence" value="ECO:0007669"/>
    <property type="project" value="TreeGrafter"/>
</dbReference>
<dbReference type="VEuPathDB" id="VectorBase:LDEU006224"/>
<feature type="region of interest" description="Disordered" evidence="2">
    <location>
        <begin position="319"/>
        <end position="382"/>
    </location>
</feature>
<comment type="caution">
    <text evidence="4">The sequence shown here is derived from an EMBL/GenBank/DDBJ whole genome shotgun (WGS) entry which is preliminary data.</text>
</comment>
<gene>
    <name evidence="4" type="ORF">B4U80_13039</name>
</gene>
<dbReference type="EMBL" id="NCKV01003354">
    <property type="protein sequence ID" value="RWS25816.1"/>
    <property type="molecule type" value="Genomic_DNA"/>
</dbReference>
<dbReference type="GO" id="GO:0030866">
    <property type="term" value="P:cortical actin cytoskeleton organization"/>
    <property type="evidence" value="ECO:0007669"/>
    <property type="project" value="TreeGrafter"/>
</dbReference>
<evidence type="ECO:0000256" key="2">
    <source>
        <dbReference type="SAM" id="MobiDB-lite"/>
    </source>
</evidence>
<protein>
    <recommendedName>
        <fullName evidence="3">Formin FH3 domain-containing protein</fullName>
    </recommendedName>
</protein>
<dbReference type="Gene3D" id="1.25.10.10">
    <property type="entry name" value="Leucine-rich Repeat Variant"/>
    <property type="match status" value="1"/>
</dbReference>
<dbReference type="InterPro" id="IPR011989">
    <property type="entry name" value="ARM-like"/>
</dbReference>
<dbReference type="InterPro" id="IPR016024">
    <property type="entry name" value="ARM-type_fold"/>
</dbReference>
<feature type="compositionally biased region" description="Polar residues" evidence="2">
    <location>
        <begin position="426"/>
        <end position="439"/>
    </location>
</feature>
<feature type="compositionally biased region" description="Low complexity" evidence="2">
    <location>
        <begin position="320"/>
        <end position="330"/>
    </location>
</feature>
<evidence type="ECO:0000313" key="4">
    <source>
        <dbReference type="EMBL" id="RWS25816.1"/>
    </source>
</evidence>
<keyword evidence="1" id="KW-0175">Coiled coil</keyword>
<dbReference type="InterPro" id="IPR010472">
    <property type="entry name" value="FH3_dom"/>
</dbReference>
<dbReference type="PANTHER" id="PTHR45857">
    <property type="entry name" value="FORMIN-LIKE PROTEIN"/>
    <property type="match status" value="1"/>
</dbReference>
<organism evidence="4 5">
    <name type="scientific">Leptotrombidium deliense</name>
    <dbReference type="NCBI Taxonomy" id="299467"/>
    <lineage>
        <taxon>Eukaryota</taxon>
        <taxon>Metazoa</taxon>
        <taxon>Ecdysozoa</taxon>
        <taxon>Arthropoda</taxon>
        <taxon>Chelicerata</taxon>
        <taxon>Arachnida</taxon>
        <taxon>Acari</taxon>
        <taxon>Acariformes</taxon>
        <taxon>Trombidiformes</taxon>
        <taxon>Prostigmata</taxon>
        <taxon>Anystina</taxon>
        <taxon>Parasitengona</taxon>
        <taxon>Trombiculoidea</taxon>
        <taxon>Trombiculidae</taxon>
        <taxon>Leptotrombidium</taxon>
    </lineage>
</organism>
<feature type="compositionally biased region" description="Polar residues" evidence="2">
    <location>
        <begin position="370"/>
        <end position="382"/>
    </location>
</feature>
<dbReference type="OrthoDB" id="6427809at2759"/>
<dbReference type="Pfam" id="PF06367">
    <property type="entry name" value="Drf_FH3"/>
    <property type="match status" value="1"/>
</dbReference>
<feature type="region of interest" description="Disordered" evidence="2">
    <location>
        <begin position="420"/>
        <end position="442"/>
    </location>
</feature>
<keyword evidence="5" id="KW-1185">Reference proteome</keyword>
<dbReference type="GO" id="GO:0005829">
    <property type="term" value="C:cytosol"/>
    <property type="evidence" value="ECO:0007669"/>
    <property type="project" value="TreeGrafter"/>
</dbReference>
<evidence type="ECO:0000313" key="5">
    <source>
        <dbReference type="Proteomes" id="UP000288716"/>
    </source>
</evidence>
<dbReference type="GO" id="GO:0051015">
    <property type="term" value="F:actin filament binding"/>
    <property type="evidence" value="ECO:0007669"/>
    <property type="project" value="TreeGrafter"/>
</dbReference>